<evidence type="ECO:0000256" key="9">
    <source>
        <dbReference type="ARBA" id="ARBA00023235"/>
    </source>
</evidence>
<dbReference type="NCBIfam" id="TIGR01126">
    <property type="entry name" value="pdi_dom"/>
    <property type="match status" value="1"/>
</dbReference>
<evidence type="ECO:0000256" key="12">
    <source>
        <dbReference type="SAM" id="SignalP"/>
    </source>
</evidence>
<comment type="caution">
    <text evidence="14">The sequence shown here is derived from an EMBL/GenBank/DDBJ whole genome shotgun (WGS) entry which is preliminary data.</text>
</comment>
<evidence type="ECO:0000256" key="10">
    <source>
        <dbReference type="ARBA" id="ARBA00023284"/>
    </source>
</evidence>
<feature type="signal peptide" evidence="12">
    <location>
        <begin position="1"/>
        <end position="28"/>
    </location>
</feature>
<dbReference type="InterPro" id="IPR005788">
    <property type="entry name" value="PDI_thioredoxin-like_dom"/>
</dbReference>
<dbReference type="InterPro" id="IPR013766">
    <property type="entry name" value="Thioredoxin_domain"/>
</dbReference>
<dbReference type="Proteomes" id="UP000825002">
    <property type="component" value="Unassembled WGS sequence"/>
</dbReference>
<keyword evidence="8" id="KW-1015">Disulfide bond</keyword>
<comment type="subcellular location">
    <subcellularLocation>
        <location evidence="2">Endoplasmic reticulum lumen</location>
    </subcellularLocation>
</comment>
<evidence type="ECO:0000256" key="7">
    <source>
        <dbReference type="ARBA" id="ARBA00022824"/>
    </source>
</evidence>
<dbReference type="InterPro" id="IPR017937">
    <property type="entry name" value="Thioredoxin_CS"/>
</dbReference>
<evidence type="ECO:0000256" key="2">
    <source>
        <dbReference type="ARBA" id="ARBA00004319"/>
    </source>
</evidence>
<dbReference type="PANTHER" id="PTHR45815">
    <property type="entry name" value="PROTEIN DISULFIDE-ISOMERASE A6"/>
    <property type="match status" value="1"/>
</dbReference>
<evidence type="ECO:0000256" key="8">
    <source>
        <dbReference type="ARBA" id="ARBA00023157"/>
    </source>
</evidence>
<gene>
    <name evidence="14" type="primary">CaBP1</name>
    <name evidence="14" type="ORF">GZH46_02581</name>
</gene>
<dbReference type="PROSITE" id="PS51352">
    <property type="entry name" value="THIOREDOXIN_2"/>
    <property type="match status" value="1"/>
</dbReference>
<feature type="chain" id="PRO_5046892370" description="protein disulfide-isomerase" evidence="12">
    <location>
        <begin position="29"/>
        <end position="301"/>
    </location>
</feature>
<evidence type="ECO:0000256" key="4">
    <source>
        <dbReference type="ARBA" id="ARBA00012723"/>
    </source>
</evidence>
<comment type="catalytic activity">
    <reaction evidence="1">
        <text>Catalyzes the rearrangement of -S-S- bonds in proteins.</text>
        <dbReference type="EC" id="5.3.4.1"/>
    </reaction>
</comment>
<dbReference type="PRINTS" id="PR00421">
    <property type="entry name" value="THIOREDOXIN"/>
</dbReference>
<evidence type="ECO:0000313" key="14">
    <source>
        <dbReference type="EMBL" id="KAG9508914.1"/>
    </source>
</evidence>
<dbReference type="EC" id="5.3.4.1" evidence="4"/>
<evidence type="ECO:0000256" key="6">
    <source>
        <dbReference type="ARBA" id="ARBA00022737"/>
    </source>
</evidence>
<evidence type="ECO:0000313" key="15">
    <source>
        <dbReference type="Proteomes" id="UP000825002"/>
    </source>
</evidence>
<keyword evidence="15" id="KW-1185">Reference proteome</keyword>
<reference evidence="14 15" key="1">
    <citation type="submission" date="2020-10" db="EMBL/GenBank/DDBJ databases">
        <authorList>
            <person name="Klimov P.B."/>
            <person name="Dyachkov S.M."/>
            <person name="Chetverikov P.E."/>
        </authorList>
    </citation>
    <scope>NUCLEOTIDE SEQUENCE [LARGE SCALE GENOMIC DNA]</scope>
    <source>
        <strain evidence="14">BMOC 18-1129-001#AD2665</strain>
        <tissue evidence="14">Entire mites</tissue>
    </source>
</reference>
<comment type="similarity">
    <text evidence="3 11">Belongs to the protein disulfide isomerase family.</text>
</comment>
<dbReference type="Pfam" id="PF00085">
    <property type="entry name" value="Thioredoxin"/>
    <property type="match status" value="1"/>
</dbReference>
<dbReference type="InterPro" id="IPR057305">
    <property type="entry name" value="Thioredox_PDIA6_C"/>
</dbReference>
<dbReference type="PANTHER" id="PTHR45815:SF3">
    <property type="entry name" value="PROTEIN DISULFIDE-ISOMERASE A6"/>
    <property type="match status" value="1"/>
</dbReference>
<evidence type="ECO:0000256" key="11">
    <source>
        <dbReference type="RuleBase" id="RU004208"/>
    </source>
</evidence>
<name>A0ABQ7S672_9ACAR</name>
<dbReference type="EMBL" id="JAIFTH010000827">
    <property type="protein sequence ID" value="KAG9508914.1"/>
    <property type="molecule type" value="Genomic_DNA"/>
</dbReference>
<dbReference type="CDD" id="cd02961">
    <property type="entry name" value="PDI_a_family"/>
    <property type="match status" value="1"/>
</dbReference>
<evidence type="ECO:0000256" key="5">
    <source>
        <dbReference type="ARBA" id="ARBA00022729"/>
    </source>
</evidence>
<dbReference type="Gene3D" id="3.40.30.10">
    <property type="entry name" value="Glutaredoxin"/>
    <property type="match status" value="2"/>
</dbReference>
<keyword evidence="5 12" id="KW-0732">Signal</keyword>
<dbReference type="Pfam" id="PF24541">
    <property type="entry name" value="Thioredox_PDIA6_C"/>
    <property type="match status" value="1"/>
</dbReference>
<accession>A0ABQ7S672</accession>
<keyword evidence="6" id="KW-0677">Repeat</keyword>
<feature type="domain" description="Thioredoxin" evidence="13">
    <location>
        <begin position="18"/>
        <end position="145"/>
    </location>
</feature>
<organism evidence="14 15">
    <name type="scientific">Fragariocoptes setiger</name>
    <dbReference type="NCBI Taxonomy" id="1670756"/>
    <lineage>
        <taxon>Eukaryota</taxon>
        <taxon>Metazoa</taxon>
        <taxon>Ecdysozoa</taxon>
        <taxon>Arthropoda</taxon>
        <taxon>Chelicerata</taxon>
        <taxon>Arachnida</taxon>
        <taxon>Acari</taxon>
        <taxon>Acariformes</taxon>
        <taxon>Trombidiformes</taxon>
        <taxon>Prostigmata</taxon>
        <taxon>Eupodina</taxon>
        <taxon>Eriophyoidea</taxon>
        <taxon>Phytoptidae</taxon>
        <taxon>Fragariocoptes</taxon>
    </lineage>
</organism>
<dbReference type="InterPro" id="IPR036249">
    <property type="entry name" value="Thioredoxin-like_sf"/>
</dbReference>
<dbReference type="SUPFAM" id="SSF52833">
    <property type="entry name" value="Thioredoxin-like"/>
    <property type="match status" value="2"/>
</dbReference>
<dbReference type="PROSITE" id="PS00194">
    <property type="entry name" value="THIOREDOXIN_1"/>
    <property type="match status" value="1"/>
</dbReference>
<proteinExistence type="inferred from homology"/>
<protein>
    <recommendedName>
        <fullName evidence="4">protein disulfide-isomerase</fullName>
        <ecNumber evidence="4">5.3.4.1</ecNumber>
    </recommendedName>
</protein>
<evidence type="ECO:0000256" key="3">
    <source>
        <dbReference type="ARBA" id="ARBA00006347"/>
    </source>
</evidence>
<sequence length="301" mass="33676">MIFTTSFPSLVFINLFAVVLLSVSPSHSVPEDDFKREDEVIVLDGQNFQKALKVFDNIMVEFYAPWCGHCKAFAPEYVKIARKLKNRNANVVVAKIDANEERAIGQQYGIQGFPTLKLFKRQQPTDYDGARSVGAVVDWLLANTKKVAEPKPEQLTSETMFKKSCGSSQLCVIAVLPHLYDCQSECRNKYIDRLKEVALEFSDKEWSYLWVEALAQPELEKALDIGGFGYPALVVVNIRKMAFSLMKGSFSTDGITDFLKDVAYGQGKSAPIRGGGALPSIEKTEKWDGKDLELPDINDEL</sequence>
<keyword evidence="10" id="KW-0676">Redox-active center</keyword>
<keyword evidence="9" id="KW-0413">Isomerase</keyword>
<evidence type="ECO:0000256" key="1">
    <source>
        <dbReference type="ARBA" id="ARBA00001182"/>
    </source>
</evidence>
<evidence type="ECO:0000259" key="13">
    <source>
        <dbReference type="PROSITE" id="PS51352"/>
    </source>
</evidence>
<keyword evidence="7" id="KW-0256">Endoplasmic reticulum</keyword>